<comment type="caution">
    <text evidence="3">The sequence shown here is derived from an EMBL/GenBank/DDBJ whole genome shotgun (WGS) entry which is preliminary data.</text>
</comment>
<evidence type="ECO:0000313" key="4">
    <source>
        <dbReference type="Proteomes" id="UP001215598"/>
    </source>
</evidence>
<dbReference type="Pfam" id="PF20151">
    <property type="entry name" value="DUF6533"/>
    <property type="match status" value="1"/>
</dbReference>
<sequence>MTSSSSSEEVNLGGLEYATFAFDHRIYRELFLSGFVILVYDHILTLDFEVKFIWNKKFHFGTYWFLAIRYISLACNLTITFFYFGILSVETCSKMERVLEAFQTLQIFFVDTTFALRVMAMTRVHAIYGLSPWVGLPVGILNTVTAGLGLWTMIEYGAPQMLAAPGMSGCHTSIPRSTANRFAGVWESQVALDTLVFGLTLYRAYADRSTASVIPRPLIQCMMLDGTMYFGIIVFAHVADVFTIYFGDEIISGILSWWTTSLSITLICRLNLNLQLHAGSRNSCTLSDYVAAELEKIQADSVTLDTPSVGRVDADIVSRIDEV</sequence>
<keyword evidence="1" id="KW-1133">Transmembrane helix</keyword>
<evidence type="ECO:0000259" key="2">
    <source>
        <dbReference type="Pfam" id="PF20151"/>
    </source>
</evidence>
<feature type="transmembrane region" description="Helical" evidence="1">
    <location>
        <begin position="226"/>
        <end position="247"/>
    </location>
</feature>
<organism evidence="3 4">
    <name type="scientific">Mycena metata</name>
    <dbReference type="NCBI Taxonomy" id="1033252"/>
    <lineage>
        <taxon>Eukaryota</taxon>
        <taxon>Fungi</taxon>
        <taxon>Dikarya</taxon>
        <taxon>Basidiomycota</taxon>
        <taxon>Agaricomycotina</taxon>
        <taxon>Agaricomycetes</taxon>
        <taxon>Agaricomycetidae</taxon>
        <taxon>Agaricales</taxon>
        <taxon>Marasmiineae</taxon>
        <taxon>Mycenaceae</taxon>
        <taxon>Mycena</taxon>
    </lineage>
</organism>
<dbReference type="InterPro" id="IPR045340">
    <property type="entry name" value="DUF6533"/>
</dbReference>
<protein>
    <recommendedName>
        <fullName evidence="2">DUF6533 domain-containing protein</fullName>
    </recommendedName>
</protein>
<keyword evidence="1" id="KW-0812">Transmembrane</keyword>
<reference evidence="3" key="1">
    <citation type="submission" date="2023-03" db="EMBL/GenBank/DDBJ databases">
        <title>Massive genome expansion in bonnet fungi (Mycena s.s.) driven by repeated elements and novel gene families across ecological guilds.</title>
        <authorList>
            <consortium name="Lawrence Berkeley National Laboratory"/>
            <person name="Harder C.B."/>
            <person name="Miyauchi S."/>
            <person name="Viragh M."/>
            <person name="Kuo A."/>
            <person name="Thoen E."/>
            <person name="Andreopoulos B."/>
            <person name="Lu D."/>
            <person name="Skrede I."/>
            <person name="Drula E."/>
            <person name="Henrissat B."/>
            <person name="Morin E."/>
            <person name="Kohler A."/>
            <person name="Barry K."/>
            <person name="LaButti K."/>
            <person name="Morin E."/>
            <person name="Salamov A."/>
            <person name="Lipzen A."/>
            <person name="Mereny Z."/>
            <person name="Hegedus B."/>
            <person name="Baldrian P."/>
            <person name="Stursova M."/>
            <person name="Weitz H."/>
            <person name="Taylor A."/>
            <person name="Grigoriev I.V."/>
            <person name="Nagy L.G."/>
            <person name="Martin F."/>
            <person name="Kauserud H."/>
        </authorList>
    </citation>
    <scope>NUCLEOTIDE SEQUENCE</scope>
    <source>
        <strain evidence="3">CBHHK182m</strain>
    </source>
</reference>
<proteinExistence type="predicted"/>
<gene>
    <name evidence="3" type="ORF">B0H16DRAFT_1533980</name>
</gene>
<name>A0AAD7J8Q8_9AGAR</name>
<keyword evidence="1" id="KW-0472">Membrane</keyword>
<keyword evidence="4" id="KW-1185">Reference proteome</keyword>
<feature type="transmembrane region" description="Helical" evidence="1">
    <location>
        <begin position="63"/>
        <end position="86"/>
    </location>
</feature>
<evidence type="ECO:0000256" key="1">
    <source>
        <dbReference type="SAM" id="Phobius"/>
    </source>
</evidence>
<feature type="transmembrane region" description="Helical" evidence="1">
    <location>
        <begin position="253"/>
        <end position="272"/>
    </location>
</feature>
<evidence type="ECO:0000313" key="3">
    <source>
        <dbReference type="EMBL" id="KAJ7759635.1"/>
    </source>
</evidence>
<dbReference type="EMBL" id="JARKIB010000039">
    <property type="protein sequence ID" value="KAJ7759635.1"/>
    <property type="molecule type" value="Genomic_DNA"/>
</dbReference>
<dbReference type="AlphaFoldDB" id="A0AAD7J8Q8"/>
<feature type="transmembrane region" description="Helical" evidence="1">
    <location>
        <begin position="134"/>
        <end position="154"/>
    </location>
</feature>
<feature type="domain" description="DUF6533" evidence="2">
    <location>
        <begin position="32"/>
        <end position="73"/>
    </location>
</feature>
<accession>A0AAD7J8Q8</accession>
<dbReference type="Proteomes" id="UP001215598">
    <property type="component" value="Unassembled WGS sequence"/>
</dbReference>
<feature type="transmembrane region" description="Helical" evidence="1">
    <location>
        <begin position="26"/>
        <end position="43"/>
    </location>
</feature>